<dbReference type="GO" id="GO:0004523">
    <property type="term" value="F:RNA-DNA hybrid ribonuclease activity"/>
    <property type="evidence" value="ECO:0007669"/>
    <property type="project" value="InterPro"/>
</dbReference>
<dbReference type="Pfam" id="PF13456">
    <property type="entry name" value="RVT_3"/>
    <property type="match status" value="1"/>
</dbReference>
<dbReference type="InterPro" id="IPR002156">
    <property type="entry name" value="RNaseH_domain"/>
</dbReference>
<organism evidence="2 3">
    <name type="scientific">Theobroma cacao</name>
    <name type="common">Cacao</name>
    <name type="synonym">Cocoa</name>
    <dbReference type="NCBI Taxonomy" id="3641"/>
    <lineage>
        <taxon>Eukaryota</taxon>
        <taxon>Viridiplantae</taxon>
        <taxon>Streptophyta</taxon>
        <taxon>Embryophyta</taxon>
        <taxon>Tracheophyta</taxon>
        <taxon>Spermatophyta</taxon>
        <taxon>Magnoliopsida</taxon>
        <taxon>eudicotyledons</taxon>
        <taxon>Gunneridae</taxon>
        <taxon>Pentapetalae</taxon>
        <taxon>rosids</taxon>
        <taxon>malvids</taxon>
        <taxon>Malvales</taxon>
        <taxon>Malvaceae</taxon>
        <taxon>Byttnerioideae</taxon>
        <taxon>Theobroma</taxon>
    </lineage>
</organism>
<keyword evidence="3" id="KW-1185">Reference proteome</keyword>
<dbReference type="InterPro" id="IPR012337">
    <property type="entry name" value="RNaseH-like_sf"/>
</dbReference>
<protein>
    <recommendedName>
        <fullName evidence="1">RNase H type-1 domain-containing protein</fullName>
    </recommendedName>
</protein>
<gene>
    <name evidence="2" type="ORF">TCM_019252</name>
</gene>
<dbReference type="PANTHER" id="PTHR33033">
    <property type="entry name" value="POLYNUCLEOTIDYL TRANSFERASE, RIBONUCLEASE H-LIKE SUPERFAMILY PROTEIN-RELATED"/>
    <property type="match status" value="1"/>
</dbReference>
<dbReference type="InterPro" id="IPR036397">
    <property type="entry name" value="RNaseH_sf"/>
</dbReference>
<dbReference type="HOGENOM" id="CLU_000680_21_0_1"/>
<dbReference type="EMBL" id="CM001882">
    <property type="protein sequence ID" value="EOY04001.1"/>
    <property type="molecule type" value="Genomic_DNA"/>
</dbReference>
<dbReference type="SUPFAM" id="SSF53098">
    <property type="entry name" value="Ribonuclease H-like"/>
    <property type="match status" value="1"/>
</dbReference>
<dbReference type="PROSITE" id="PS50879">
    <property type="entry name" value="RNASE_H_1"/>
    <property type="match status" value="1"/>
</dbReference>
<accession>A0A061EGJ3</accession>
<reference evidence="2 3" key="1">
    <citation type="journal article" date="2013" name="Genome Biol.">
        <title>The genome sequence of the most widely cultivated cacao type and its use to identify candidate genes regulating pod color.</title>
        <authorList>
            <person name="Motamayor J.C."/>
            <person name="Mockaitis K."/>
            <person name="Schmutz J."/>
            <person name="Haiminen N."/>
            <person name="Iii D.L."/>
            <person name="Cornejo O."/>
            <person name="Findley S.D."/>
            <person name="Zheng P."/>
            <person name="Utro F."/>
            <person name="Royaert S."/>
            <person name="Saski C."/>
            <person name="Jenkins J."/>
            <person name="Podicheti R."/>
            <person name="Zhao M."/>
            <person name="Scheffler B.E."/>
            <person name="Stack J.C."/>
            <person name="Feltus F.A."/>
            <person name="Mustiga G.M."/>
            <person name="Amores F."/>
            <person name="Phillips W."/>
            <person name="Marelli J.P."/>
            <person name="May G.D."/>
            <person name="Shapiro H."/>
            <person name="Ma J."/>
            <person name="Bustamante C.D."/>
            <person name="Schnell R.J."/>
            <person name="Main D."/>
            <person name="Gilbert D."/>
            <person name="Parida L."/>
            <person name="Kuhn D.N."/>
        </authorList>
    </citation>
    <scope>NUCLEOTIDE SEQUENCE [LARGE SCALE GENOMIC DNA]</scope>
    <source>
        <strain evidence="3">cv. Matina 1-6</strain>
    </source>
</reference>
<evidence type="ECO:0000259" key="1">
    <source>
        <dbReference type="PROSITE" id="PS50879"/>
    </source>
</evidence>
<dbReference type="Gene3D" id="3.30.420.10">
    <property type="entry name" value="Ribonuclease H-like superfamily/Ribonuclease H"/>
    <property type="match status" value="1"/>
</dbReference>
<name>A0A061EGJ3_THECC</name>
<dbReference type="GO" id="GO:0003676">
    <property type="term" value="F:nucleic acid binding"/>
    <property type="evidence" value="ECO:0007669"/>
    <property type="project" value="InterPro"/>
</dbReference>
<dbReference type="InParanoid" id="A0A061EGJ3"/>
<dbReference type="Gramene" id="EOY04001">
    <property type="protein sequence ID" value="EOY04001"/>
    <property type="gene ID" value="TCM_019252"/>
</dbReference>
<dbReference type="eggNOG" id="KOG1075">
    <property type="taxonomic scope" value="Eukaryota"/>
</dbReference>
<dbReference type="InterPro" id="IPR044730">
    <property type="entry name" value="RNase_H-like_dom_plant"/>
</dbReference>
<proteinExistence type="predicted"/>
<dbReference type="CDD" id="cd06222">
    <property type="entry name" value="RNase_H_like"/>
    <property type="match status" value="1"/>
</dbReference>
<dbReference type="PANTHER" id="PTHR33033:SF121">
    <property type="entry name" value="POLYNUCLEOTIDYL TRANSFERASE, RIBONUCLEASE H-LIKE SUPERFAMILY PROTEIN"/>
    <property type="match status" value="1"/>
</dbReference>
<feature type="domain" description="RNase H type-1" evidence="1">
    <location>
        <begin position="114"/>
        <end position="247"/>
    </location>
</feature>
<dbReference type="AlphaFoldDB" id="A0A061EGJ3"/>
<sequence length="260" mass="29765">MWNIHWVIHKNPLICFLSWVDLATSLNNGLLWKMARFAICWAIWTFRNDMVCNSKIWDGKQIFELSKVKVACWMHAKWLGHFTPITDLARFLHESNLPILQSKIKSTVSWSKPNEGSFKFNTDGSSKGCPGDSRISGVLRNGSSEVLVLFCKSVGIIDSNKAELLAVREATIIFVASRWCSPHSFILECDNCTVVKWLLNPKDVPWRLRVIVFQTSSFLAKIDMWTTKHIPRSVNEVADSLAKEGVHRLVDFLWIHEGYS</sequence>
<evidence type="ECO:0000313" key="2">
    <source>
        <dbReference type="EMBL" id="EOY04001.1"/>
    </source>
</evidence>
<dbReference type="Proteomes" id="UP000026915">
    <property type="component" value="Chromosome 4"/>
</dbReference>
<evidence type="ECO:0000313" key="3">
    <source>
        <dbReference type="Proteomes" id="UP000026915"/>
    </source>
</evidence>